<dbReference type="RefSeq" id="WP_173805131.1">
    <property type="nucleotide sequence ID" value="NZ_JABSNM010000007.1"/>
</dbReference>
<dbReference type="InterPro" id="IPR003798">
    <property type="entry name" value="DNA_recombination_RmuC"/>
</dbReference>
<feature type="region of interest" description="Disordered" evidence="6">
    <location>
        <begin position="390"/>
        <end position="434"/>
    </location>
</feature>
<keyword evidence="4" id="KW-0233">DNA recombination</keyword>
<sequence length="434" mass="47903">MSGLETALLALGLAQSGLLAWLLLRPAPPAAADPQMEARLAERLQELSDAVIDAGHAHSERVERELRAEVQASARGLRQESNAQLAQLQRLLMTQSGEALRTQDEHLHRLAEASERRLQALQRTVEQQLDQMRATVDERLQSTLETRLGESFRLVAERLEQVHRGLGEMQTLAQGVGDLRRVLGNVKTRGILGEVQLAALLEQVFTPQQYAVNVATVPGSRERVEFAIRLPGRGALPGEAPVWLPIDAKFPREDFERLLDAQDRADRDAAESAARALEARIRDEARTIAAKYLAPPHTTDFAVLFVPTEGLYAELLRRPGLFERLQREHHVTLAGPTTLLAMLGSLQMGFRTLALEQRSTEVWKILGGVKTEFARFGEVLEKTRRKLQEASSSIESAEVRTRAMARQLRSVEGHADLSDAPSQGGASPLSPPGD</sequence>
<comment type="caution">
    <text evidence="7">The sequence shown here is derived from an EMBL/GenBank/DDBJ whole genome shotgun (WGS) entry which is preliminary data.</text>
</comment>
<keyword evidence="8" id="KW-1185">Reference proteome</keyword>
<keyword evidence="3 5" id="KW-0175">Coiled coil</keyword>
<protein>
    <submittedName>
        <fullName evidence="7">DNA recombination protein RmuC</fullName>
    </submittedName>
</protein>
<comment type="similarity">
    <text evidence="2">Belongs to the RmuC family.</text>
</comment>
<evidence type="ECO:0000256" key="6">
    <source>
        <dbReference type="SAM" id="MobiDB-lite"/>
    </source>
</evidence>
<name>A0ABX2G3Z7_9BURK</name>
<evidence type="ECO:0000256" key="2">
    <source>
        <dbReference type="ARBA" id="ARBA00009840"/>
    </source>
</evidence>
<feature type="coiled-coil region" evidence="5">
    <location>
        <begin position="111"/>
        <end position="138"/>
    </location>
</feature>
<dbReference type="EMBL" id="JABSNM010000007">
    <property type="protein sequence ID" value="NRT56154.1"/>
    <property type="molecule type" value="Genomic_DNA"/>
</dbReference>
<dbReference type="Proteomes" id="UP001516061">
    <property type="component" value="Unassembled WGS sequence"/>
</dbReference>
<reference evidence="7 8" key="1">
    <citation type="submission" date="2020-05" db="EMBL/GenBank/DDBJ databases">
        <title>Genomic Encyclopedia of Type Strains, Phase IV (KMG-V): Genome sequencing to study the core and pangenomes of soil and plant-associated prokaryotes.</title>
        <authorList>
            <person name="Whitman W."/>
        </authorList>
    </citation>
    <scope>NUCLEOTIDE SEQUENCE [LARGE SCALE GENOMIC DNA]</scope>
    <source>
        <strain evidence="7 8">C29</strain>
    </source>
</reference>
<proteinExistence type="inferred from homology"/>
<evidence type="ECO:0000313" key="8">
    <source>
        <dbReference type="Proteomes" id="UP001516061"/>
    </source>
</evidence>
<organism evidence="7 8">
    <name type="scientific">Sphaerotilus uruguayifluvii</name>
    <dbReference type="NCBI Taxonomy" id="2735897"/>
    <lineage>
        <taxon>Bacteria</taxon>
        <taxon>Pseudomonadati</taxon>
        <taxon>Pseudomonadota</taxon>
        <taxon>Betaproteobacteria</taxon>
        <taxon>Burkholderiales</taxon>
        <taxon>Sphaerotilaceae</taxon>
        <taxon>Sphaerotilus</taxon>
    </lineage>
</organism>
<comment type="function">
    <text evidence="1">Involved in DNA recombination.</text>
</comment>
<evidence type="ECO:0000256" key="1">
    <source>
        <dbReference type="ARBA" id="ARBA00003416"/>
    </source>
</evidence>
<evidence type="ECO:0000256" key="4">
    <source>
        <dbReference type="ARBA" id="ARBA00023172"/>
    </source>
</evidence>
<dbReference type="PANTHER" id="PTHR30563:SF0">
    <property type="entry name" value="DNA RECOMBINATION PROTEIN RMUC"/>
    <property type="match status" value="1"/>
</dbReference>
<evidence type="ECO:0000313" key="7">
    <source>
        <dbReference type="EMBL" id="NRT56154.1"/>
    </source>
</evidence>
<gene>
    <name evidence="7" type="ORF">HNQ01_001890</name>
</gene>
<evidence type="ECO:0000256" key="5">
    <source>
        <dbReference type="SAM" id="Coils"/>
    </source>
</evidence>
<dbReference type="PANTHER" id="PTHR30563">
    <property type="entry name" value="DNA RECOMBINATION PROTEIN RMUC"/>
    <property type="match status" value="1"/>
</dbReference>
<evidence type="ECO:0000256" key="3">
    <source>
        <dbReference type="ARBA" id="ARBA00023054"/>
    </source>
</evidence>
<dbReference type="Pfam" id="PF02646">
    <property type="entry name" value="RmuC"/>
    <property type="match status" value="1"/>
</dbReference>
<accession>A0ABX2G3Z7</accession>